<name>A0AAD9TYF4_9ROSI</name>
<accession>A0AAD9TYF4</accession>
<dbReference type="Proteomes" id="UP001280121">
    <property type="component" value="Unassembled WGS sequence"/>
</dbReference>
<organism evidence="2 3">
    <name type="scientific">Dipteronia dyeriana</name>
    <dbReference type="NCBI Taxonomy" id="168575"/>
    <lineage>
        <taxon>Eukaryota</taxon>
        <taxon>Viridiplantae</taxon>
        <taxon>Streptophyta</taxon>
        <taxon>Embryophyta</taxon>
        <taxon>Tracheophyta</taxon>
        <taxon>Spermatophyta</taxon>
        <taxon>Magnoliopsida</taxon>
        <taxon>eudicotyledons</taxon>
        <taxon>Gunneridae</taxon>
        <taxon>Pentapetalae</taxon>
        <taxon>rosids</taxon>
        <taxon>malvids</taxon>
        <taxon>Sapindales</taxon>
        <taxon>Sapindaceae</taxon>
        <taxon>Hippocastanoideae</taxon>
        <taxon>Acereae</taxon>
        <taxon>Dipteronia</taxon>
    </lineage>
</organism>
<dbReference type="PANTHER" id="PTHR33116:SF78">
    <property type="entry name" value="OS12G0587133 PROTEIN"/>
    <property type="match status" value="1"/>
</dbReference>
<dbReference type="PROSITE" id="PS50878">
    <property type="entry name" value="RT_POL"/>
    <property type="match status" value="1"/>
</dbReference>
<dbReference type="InterPro" id="IPR000477">
    <property type="entry name" value="RT_dom"/>
</dbReference>
<evidence type="ECO:0000313" key="3">
    <source>
        <dbReference type="Proteomes" id="UP001280121"/>
    </source>
</evidence>
<gene>
    <name evidence="2" type="ORF">Ddye_019784</name>
</gene>
<evidence type="ECO:0000313" key="2">
    <source>
        <dbReference type="EMBL" id="KAK2644589.1"/>
    </source>
</evidence>
<keyword evidence="3" id="KW-1185">Reference proteome</keyword>
<proteinExistence type="predicted"/>
<dbReference type="EMBL" id="JANJYI010000006">
    <property type="protein sequence ID" value="KAK2644589.1"/>
    <property type="molecule type" value="Genomic_DNA"/>
</dbReference>
<dbReference type="AlphaFoldDB" id="A0AAD9TYF4"/>
<sequence length="321" mass="36623">MIKGVVLGLEEEHISHLQFADDTLVFLQPKEQYLQNARRILRCYELVSGLRLNFHKMSIVDVGKVCDQSRDWVGIFRCVRAALPISYLGLTLGGHPGSKIFWSDLVRLVERRLAPWKKIFLNKGGRLVLIKSVLTNLPTYFMSVFTMPISITQTIERLKRDFFLGYGIQKRKIHSIKWVTLCQSKKEGGLGVCSVLNLHKGLLAKWVWRFGVESSPLWKRAICAKYGIQKDILRWDWACGANSSVFTKSIAKFLKNGSISAQILKEEVRVLVGKEDRASLWSDIMVEGSSLKEVFPRIYALAMDKLGCISNYGHREGSEWE</sequence>
<protein>
    <recommendedName>
        <fullName evidence="1">Reverse transcriptase domain-containing protein</fullName>
    </recommendedName>
</protein>
<comment type="caution">
    <text evidence="2">The sequence shown here is derived from an EMBL/GenBank/DDBJ whole genome shotgun (WGS) entry which is preliminary data.</text>
</comment>
<evidence type="ECO:0000259" key="1">
    <source>
        <dbReference type="PROSITE" id="PS50878"/>
    </source>
</evidence>
<dbReference type="PANTHER" id="PTHR33116">
    <property type="entry name" value="REVERSE TRANSCRIPTASE ZINC-BINDING DOMAIN-CONTAINING PROTEIN-RELATED-RELATED"/>
    <property type="match status" value="1"/>
</dbReference>
<reference evidence="2" key="1">
    <citation type="journal article" date="2023" name="Plant J.">
        <title>Genome sequences and population genomics provide insights into the demographic history, inbreeding, and mutation load of two 'living fossil' tree species of Dipteronia.</title>
        <authorList>
            <person name="Feng Y."/>
            <person name="Comes H.P."/>
            <person name="Chen J."/>
            <person name="Zhu S."/>
            <person name="Lu R."/>
            <person name="Zhang X."/>
            <person name="Li P."/>
            <person name="Qiu J."/>
            <person name="Olsen K.M."/>
            <person name="Qiu Y."/>
        </authorList>
    </citation>
    <scope>NUCLEOTIDE SEQUENCE</scope>
    <source>
        <strain evidence="2">KIB01</strain>
    </source>
</reference>
<feature type="domain" description="Reverse transcriptase" evidence="1">
    <location>
        <begin position="1"/>
        <end position="77"/>
    </location>
</feature>